<feature type="transmembrane region" description="Helical" evidence="6">
    <location>
        <begin position="153"/>
        <end position="175"/>
    </location>
</feature>
<evidence type="ECO:0000256" key="3">
    <source>
        <dbReference type="ARBA" id="ARBA00022692"/>
    </source>
</evidence>
<feature type="transmembrane region" description="Helical" evidence="6">
    <location>
        <begin position="264"/>
        <end position="288"/>
    </location>
</feature>
<evidence type="ECO:0008006" key="9">
    <source>
        <dbReference type="Google" id="ProtNLM"/>
    </source>
</evidence>
<dbReference type="PANTHER" id="PTHR40277:SF1">
    <property type="entry name" value="BLL5419 PROTEIN"/>
    <property type="match status" value="1"/>
</dbReference>
<evidence type="ECO:0000313" key="7">
    <source>
        <dbReference type="EMBL" id="GGK24381.1"/>
    </source>
</evidence>
<evidence type="ECO:0000256" key="5">
    <source>
        <dbReference type="ARBA" id="ARBA00023136"/>
    </source>
</evidence>
<evidence type="ECO:0000256" key="2">
    <source>
        <dbReference type="ARBA" id="ARBA00022475"/>
    </source>
</evidence>
<comment type="subcellular location">
    <subcellularLocation>
        <location evidence="1">Cell membrane</location>
        <topology evidence="1">Multi-pass membrane protein</topology>
    </subcellularLocation>
</comment>
<protein>
    <recommendedName>
        <fullName evidence="9">Flippase-like domain-containing protein</fullName>
    </recommendedName>
</protein>
<proteinExistence type="predicted"/>
<evidence type="ECO:0000313" key="8">
    <source>
        <dbReference type="Proteomes" id="UP000600449"/>
    </source>
</evidence>
<sequence>MRESAQVSAADGTGGVATRGRLARLLADARVRVWLRVAVLVLLMALLFRLVDGRETLSALSRAQAGPLLVGLLLVQAQIAFSGVRWRLTAKRLGVPITLRTAVREYYIATFLNQVLPGGVAGDAVRAIRNRDHDADGAPRWRPVVRSVVLERAAGQVVFFAVAAIGLALTPVALARAAPDGLGTIIAIPVAVVALAALAVAAASRIGPKGLRAALADLGPDVARVFWKRGIWAPQLFLSTTIVASYIAVFALAGMALGVVLPAIAWIALAPLVLAAMLIPVSIGGWGVREGAAAALLPLAGVDASHALAIAILYGLTSLVGSLPGLALLGLRRRR</sequence>
<keyword evidence="8" id="KW-1185">Reference proteome</keyword>
<dbReference type="Proteomes" id="UP000600449">
    <property type="component" value="Unassembled WGS sequence"/>
</dbReference>
<gene>
    <name evidence="7" type="ORF">GCM10011322_08770</name>
</gene>
<comment type="caution">
    <text evidence="7">The sequence shown here is derived from an EMBL/GenBank/DDBJ whole genome shotgun (WGS) entry which is preliminary data.</text>
</comment>
<dbReference type="InterPro" id="IPR022791">
    <property type="entry name" value="L-PG_synthase/AglD"/>
</dbReference>
<feature type="transmembrane region" description="Helical" evidence="6">
    <location>
        <begin position="182"/>
        <end position="203"/>
    </location>
</feature>
<reference evidence="7 8" key="1">
    <citation type="journal article" date="2014" name="Int. J. Syst. Evol. Microbiol.">
        <title>Complete genome sequence of Corynebacterium casei LMG S-19264T (=DSM 44701T), isolated from a smear-ripened cheese.</title>
        <authorList>
            <consortium name="US DOE Joint Genome Institute (JGI-PGF)"/>
            <person name="Walter F."/>
            <person name="Albersmeier A."/>
            <person name="Kalinowski J."/>
            <person name="Ruckert C."/>
        </authorList>
    </citation>
    <scope>NUCLEOTIDE SEQUENCE [LARGE SCALE GENOMIC DNA]</scope>
    <source>
        <strain evidence="7 8">CGMCC 1.9161</strain>
    </source>
</reference>
<evidence type="ECO:0000256" key="1">
    <source>
        <dbReference type="ARBA" id="ARBA00004651"/>
    </source>
</evidence>
<keyword evidence="3 6" id="KW-0812">Transmembrane</keyword>
<dbReference type="EMBL" id="BMMF01000002">
    <property type="protein sequence ID" value="GGK24381.1"/>
    <property type="molecule type" value="Genomic_DNA"/>
</dbReference>
<evidence type="ECO:0000256" key="4">
    <source>
        <dbReference type="ARBA" id="ARBA00022989"/>
    </source>
</evidence>
<feature type="transmembrane region" description="Helical" evidence="6">
    <location>
        <begin position="236"/>
        <end position="257"/>
    </location>
</feature>
<dbReference type="Pfam" id="PF03706">
    <property type="entry name" value="LPG_synthase_TM"/>
    <property type="match status" value="1"/>
</dbReference>
<keyword evidence="4 6" id="KW-1133">Transmembrane helix</keyword>
<dbReference type="AlphaFoldDB" id="A0A917Q569"/>
<evidence type="ECO:0000256" key="6">
    <source>
        <dbReference type="SAM" id="Phobius"/>
    </source>
</evidence>
<dbReference type="PANTHER" id="PTHR40277">
    <property type="entry name" value="BLL5419 PROTEIN"/>
    <property type="match status" value="1"/>
</dbReference>
<feature type="transmembrane region" description="Helical" evidence="6">
    <location>
        <begin position="308"/>
        <end position="331"/>
    </location>
</feature>
<organism evidence="7 8">
    <name type="scientific">Salinarimonas ramus</name>
    <dbReference type="NCBI Taxonomy" id="690164"/>
    <lineage>
        <taxon>Bacteria</taxon>
        <taxon>Pseudomonadati</taxon>
        <taxon>Pseudomonadota</taxon>
        <taxon>Alphaproteobacteria</taxon>
        <taxon>Hyphomicrobiales</taxon>
        <taxon>Salinarimonadaceae</taxon>
        <taxon>Salinarimonas</taxon>
    </lineage>
</organism>
<keyword evidence="5 6" id="KW-0472">Membrane</keyword>
<dbReference type="GO" id="GO:0005886">
    <property type="term" value="C:plasma membrane"/>
    <property type="evidence" value="ECO:0007669"/>
    <property type="project" value="UniProtKB-SubCell"/>
</dbReference>
<feature type="transmembrane region" description="Helical" evidence="6">
    <location>
        <begin position="33"/>
        <end position="51"/>
    </location>
</feature>
<name>A0A917Q569_9HYPH</name>
<accession>A0A917Q569</accession>
<keyword evidence="2" id="KW-1003">Cell membrane</keyword>